<gene>
    <name evidence="6" type="ORF">QJS04_geneDACA015256</name>
</gene>
<dbReference type="AlphaFoldDB" id="A0AAV9AQM8"/>
<dbReference type="InterPro" id="IPR003245">
    <property type="entry name" value="Phytocyanin_dom"/>
</dbReference>
<dbReference type="PROSITE" id="PS51485">
    <property type="entry name" value="PHYTOCYANIN"/>
    <property type="match status" value="1"/>
</dbReference>
<keyword evidence="3" id="KW-1015">Disulfide bond</keyword>
<accession>A0AAV9AQM8</accession>
<evidence type="ECO:0000256" key="4">
    <source>
        <dbReference type="ARBA" id="ARBA00082491"/>
    </source>
</evidence>
<organism evidence="6 7">
    <name type="scientific">Acorus gramineus</name>
    <name type="common">Dwarf sweet flag</name>
    <dbReference type="NCBI Taxonomy" id="55184"/>
    <lineage>
        <taxon>Eukaryota</taxon>
        <taxon>Viridiplantae</taxon>
        <taxon>Streptophyta</taxon>
        <taxon>Embryophyta</taxon>
        <taxon>Tracheophyta</taxon>
        <taxon>Spermatophyta</taxon>
        <taxon>Magnoliopsida</taxon>
        <taxon>Liliopsida</taxon>
        <taxon>Acoraceae</taxon>
        <taxon>Acorus</taxon>
    </lineage>
</organism>
<evidence type="ECO:0000256" key="3">
    <source>
        <dbReference type="ARBA" id="ARBA00023157"/>
    </source>
</evidence>
<dbReference type="InterPro" id="IPR008972">
    <property type="entry name" value="Cupredoxin"/>
</dbReference>
<evidence type="ECO:0000313" key="6">
    <source>
        <dbReference type="EMBL" id="KAK1266684.1"/>
    </source>
</evidence>
<dbReference type="Pfam" id="PF02298">
    <property type="entry name" value="Cu_bind_like"/>
    <property type="match status" value="1"/>
</dbReference>
<feature type="domain" description="Phytocyanin" evidence="5">
    <location>
        <begin position="88"/>
        <end position="186"/>
    </location>
</feature>
<dbReference type="FunFam" id="2.60.40.420:FF:000013">
    <property type="entry name" value="basic blue protein-like"/>
    <property type="match status" value="1"/>
</dbReference>
<keyword evidence="2" id="KW-0186">Copper</keyword>
<reference evidence="6" key="1">
    <citation type="journal article" date="2023" name="Nat. Commun.">
        <title>Diploid and tetraploid genomes of Acorus and the evolution of monocots.</title>
        <authorList>
            <person name="Ma L."/>
            <person name="Liu K.W."/>
            <person name="Li Z."/>
            <person name="Hsiao Y.Y."/>
            <person name="Qi Y."/>
            <person name="Fu T."/>
            <person name="Tang G.D."/>
            <person name="Zhang D."/>
            <person name="Sun W.H."/>
            <person name="Liu D.K."/>
            <person name="Li Y."/>
            <person name="Chen G.Z."/>
            <person name="Liu X.D."/>
            <person name="Liao X.Y."/>
            <person name="Jiang Y.T."/>
            <person name="Yu X."/>
            <person name="Hao Y."/>
            <person name="Huang J."/>
            <person name="Zhao X.W."/>
            <person name="Ke S."/>
            <person name="Chen Y.Y."/>
            <person name="Wu W.L."/>
            <person name="Hsu J.L."/>
            <person name="Lin Y.F."/>
            <person name="Huang M.D."/>
            <person name="Li C.Y."/>
            <person name="Huang L."/>
            <person name="Wang Z.W."/>
            <person name="Zhao X."/>
            <person name="Zhong W.Y."/>
            <person name="Peng D.H."/>
            <person name="Ahmad S."/>
            <person name="Lan S."/>
            <person name="Zhang J.S."/>
            <person name="Tsai W.C."/>
            <person name="Van de Peer Y."/>
            <person name="Liu Z.J."/>
        </authorList>
    </citation>
    <scope>NUCLEOTIDE SEQUENCE</scope>
    <source>
        <strain evidence="6">SCP</strain>
    </source>
</reference>
<sequence>MAMFCKAPSIQPTENKLNKPVTCKSFFYKCCNSVQTSITIPKRKKKGKKEKKKTPQLEMAMGRGSCNVPLFLMLLVLCSSSIAAVAKKTHVVGDSQGWGFSVSYSEWANGRPFSAGDVLLFNYASGVHNVVSVGPAGYRGCKGPVNPSGASSSGNDRFTLKKGPNYFICSVPGHCDAGMKIQINAD</sequence>
<dbReference type="PANTHER" id="PTHR33021">
    <property type="entry name" value="BLUE COPPER PROTEIN"/>
    <property type="match status" value="1"/>
</dbReference>
<reference evidence="6" key="2">
    <citation type="submission" date="2023-06" db="EMBL/GenBank/DDBJ databases">
        <authorList>
            <person name="Ma L."/>
            <person name="Liu K.-W."/>
            <person name="Li Z."/>
            <person name="Hsiao Y.-Y."/>
            <person name="Qi Y."/>
            <person name="Fu T."/>
            <person name="Tang G."/>
            <person name="Zhang D."/>
            <person name="Sun W.-H."/>
            <person name="Liu D.-K."/>
            <person name="Li Y."/>
            <person name="Chen G.-Z."/>
            <person name="Liu X.-D."/>
            <person name="Liao X.-Y."/>
            <person name="Jiang Y.-T."/>
            <person name="Yu X."/>
            <person name="Hao Y."/>
            <person name="Huang J."/>
            <person name="Zhao X.-W."/>
            <person name="Ke S."/>
            <person name="Chen Y.-Y."/>
            <person name="Wu W.-L."/>
            <person name="Hsu J.-L."/>
            <person name="Lin Y.-F."/>
            <person name="Huang M.-D."/>
            <person name="Li C.-Y."/>
            <person name="Huang L."/>
            <person name="Wang Z.-W."/>
            <person name="Zhao X."/>
            <person name="Zhong W.-Y."/>
            <person name="Peng D.-H."/>
            <person name="Ahmad S."/>
            <person name="Lan S."/>
            <person name="Zhang J.-S."/>
            <person name="Tsai W.-C."/>
            <person name="Van De Peer Y."/>
            <person name="Liu Z.-J."/>
        </authorList>
    </citation>
    <scope>NUCLEOTIDE SEQUENCE</scope>
    <source>
        <strain evidence="6">SCP</strain>
        <tissue evidence="6">Leaves</tissue>
    </source>
</reference>
<name>A0AAV9AQM8_ACOGR</name>
<dbReference type="Gene3D" id="2.60.40.420">
    <property type="entry name" value="Cupredoxins - blue copper proteins"/>
    <property type="match status" value="1"/>
</dbReference>
<dbReference type="EMBL" id="JAUJYN010000007">
    <property type="protein sequence ID" value="KAK1266684.1"/>
    <property type="molecule type" value="Genomic_DNA"/>
</dbReference>
<keyword evidence="7" id="KW-1185">Reference proteome</keyword>
<dbReference type="PROSITE" id="PS00196">
    <property type="entry name" value="COPPER_BLUE"/>
    <property type="match status" value="1"/>
</dbReference>
<dbReference type="CDD" id="cd04216">
    <property type="entry name" value="Phytocyanin"/>
    <property type="match status" value="1"/>
</dbReference>
<evidence type="ECO:0000259" key="5">
    <source>
        <dbReference type="PROSITE" id="PS51485"/>
    </source>
</evidence>
<dbReference type="InterPro" id="IPR028871">
    <property type="entry name" value="BlueCu_1_BS"/>
</dbReference>
<comment type="caution">
    <text evidence="6">The sequence shown here is derived from an EMBL/GenBank/DDBJ whole genome shotgun (WGS) entry which is preliminary data.</text>
</comment>
<dbReference type="SUPFAM" id="SSF49503">
    <property type="entry name" value="Cupredoxins"/>
    <property type="match status" value="1"/>
</dbReference>
<evidence type="ECO:0000256" key="2">
    <source>
        <dbReference type="ARBA" id="ARBA00023008"/>
    </source>
</evidence>
<evidence type="ECO:0000256" key="1">
    <source>
        <dbReference type="ARBA" id="ARBA00022723"/>
    </source>
</evidence>
<evidence type="ECO:0000313" key="7">
    <source>
        <dbReference type="Proteomes" id="UP001179952"/>
    </source>
</evidence>
<keyword evidence="1" id="KW-0479">Metal-binding</keyword>
<dbReference type="GO" id="GO:0046872">
    <property type="term" value="F:metal ion binding"/>
    <property type="evidence" value="ECO:0007669"/>
    <property type="project" value="UniProtKB-KW"/>
</dbReference>
<dbReference type="PANTHER" id="PTHR33021:SF520">
    <property type="entry name" value="OS11G0428800 PROTEIN"/>
    <property type="match status" value="1"/>
</dbReference>
<protein>
    <recommendedName>
        <fullName evidence="4">Plantacyanin</fullName>
    </recommendedName>
</protein>
<proteinExistence type="predicted"/>
<dbReference type="GO" id="GO:0009055">
    <property type="term" value="F:electron transfer activity"/>
    <property type="evidence" value="ECO:0007669"/>
    <property type="project" value="InterPro"/>
</dbReference>
<dbReference type="GO" id="GO:0005886">
    <property type="term" value="C:plasma membrane"/>
    <property type="evidence" value="ECO:0007669"/>
    <property type="project" value="TreeGrafter"/>
</dbReference>
<dbReference type="InterPro" id="IPR039391">
    <property type="entry name" value="Phytocyanin-like"/>
</dbReference>
<dbReference type="Proteomes" id="UP001179952">
    <property type="component" value="Unassembled WGS sequence"/>
</dbReference>